<dbReference type="SMART" id="SM00342">
    <property type="entry name" value="HTH_ARAC"/>
    <property type="match status" value="1"/>
</dbReference>
<dbReference type="PANTHER" id="PTHR46796:SF6">
    <property type="entry name" value="ARAC SUBFAMILY"/>
    <property type="match status" value="1"/>
</dbReference>
<dbReference type="InterPro" id="IPR009057">
    <property type="entry name" value="Homeodomain-like_sf"/>
</dbReference>
<dbReference type="PANTHER" id="PTHR46796">
    <property type="entry name" value="HTH-TYPE TRANSCRIPTIONAL ACTIVATOR RHAS-RELATED"/>
    <property type="match status" value="1"/>
</dbReference>
<evidence type="ECO:0000313" key="6">
    <source>
        <dbReference type="Proteomes" id="UP000032067"/>
    </source>
</evidence>
<keyword evidence="1" id="KW-0805">Transcription regulation</keyword>
<dbReference type="Proteomes" id="UP000032067">
    <property type="component" value="Unassembled WGS sequence"/>
</dbReference>
<proteinExistence type="predicted"/>
<evidence type="ECO:0000256" key="3">
    <source>
        <dbReference type="ARBA" id="ARBA00023163"/>
    </source>
</evidence>
<keyword evidence="3" id="KW-0804">Transcription</keyword>
<sequence length="363" mass="39792">MNFDVATGDFFSPMNLPGPRSASPAAHGGVARSHFSVLGEPQHRQLLAWRERVGHVIDVLPSKADIEQPFRAEIDRYKVEGLLFTDCRSDAMLLERSLARISTDSVRDYVFHVFAEGGVGDIALRASPRHSAPVAASTAKILALDMSQPVRMRRSHCRVLTFFVPGSMVQEIFPDPEAIHGRTVQDATPLTRLALEHVAALGANISGMTAAAADSAVRTAAHLVIAAFGKQAGLSGNARSAARAALFGRVRRHIQANLHRAELTPESLLNALHLSRPTVYRMFQHEGGLGAYIRHLRLRQAADELARYPHMMVTDVAYAVGFKSASDFTRAFRRAYGMAPQEFRALAQTYRADRPDPWQAPSA</sequence>
<feature type="domain" description="HTH araC/xylS-type" evidence="4">
    <location>
        <begin position="248"/>
        <end position="346"/>
    </location>
</feature>
<evidence type="ECO:0000256" key="1">
    <source>
        <dbReference type="ARBA" id="ARBA00023015"/>
    </source>
</evidence>
<evidence type="ECO:0000313" key="5">
    <source>
        <dbReference type="EMBL" id="KIQ28220.1"/>
    </source>
</evidence>
<dbReference type="GO" id="GO:0043565">
    <property type="term" value="F:sequence-specific DNA binding"/>
    <property type="evidence" value="ECO:0007669"/>
    <property type="project" value="InterPro"/>
</dbReference>
<accession>A0A0D0MFA7</accession>
<comment type="caution">
    <text evidence="5">The sequence shown here is derived from an EMBL/GenBank/DDBJ whole genome shotgun (WGS) entry which is preliminary data.</text>
</comment>
<dbReference type="InterPro" id="IPR018062">
    <property type="entry name" value="HTH_AraC-typ_CS"/>
</dbReference>
<dbReference type="InterPro" id="IPR018060">
    <property type="entry name" value="HTH_AraC"/>
</dbReference>
<dbReference type="GO" id="GO:0003700">
    <property type="term" value="F:DNA-binding transcription factor activity"/>
    <property type="evidence" value="ECO:0007669"/>
    <property type="project" value="InterPro"/>
</dbReference>
<dbReference type="PROSITE" id="PS00041">
    <property type="entry name" value="HTH_ARAC_FAMILY_1"/>
    <property type="match status" value="1"/>
</dbReference>
<dbReference type="EMBL" id="JXQQ01000049">
    <property type="protein sequence ID" value="KIQ28220.1"/>
    <property type="molecule type" value="Genomic_DNA"/>
</dbReference>
<reference evidence="5 6" key="1">
    <citation type="submission" date="2014-12" db="EMBL/GenBank/DDBJ databases">
        <title>16Stimator: statistical estimation of ribosomal gene copy numbers from draft genome assemblies.</title>
        <authorList>
            <person name="Perisin M.A."/>
            <person name="Vetter M."/>
            <person name="Gilbert J.A."/>
            <person name="Bergelson J."/>
        </authorList>
    </citation>
    <scope>NUCLEOTIDE SEQUENCE [LARGE SCALE GENOMIC DNA]</scope>
    <source>
        <strain evidence="5 6">MEDvA23</strain>
    </source>
</reference>
<dbReference type="Gene3D" id="1.10.10.60">
    <property type="entry name" value="Homeodomain-like"/>
    <property type="match status" value="1"/>
</dbReference>
<name>A0A0D0MFA7_VARPD</name>
<gene>
    <name evidence="5" type="ORF">RT97_21105</name>
</gene>
<organism evidence="5 6">
    <name type="scientific">Variovorax paradoxus</name>
    <dbReference type="NCBI Taxonomy" id="34073"/>
    <lineage>
        <taxon>Bacteria</taxon>
        <taxon>Pseudomonadati</taxon>
        <taxon>Pseudomonadota</taxon>
        <taxon>Betaproteobacteria</taxon>
        <taxon>Burkholderiales</taxon>
        <taxon>Comamonadaceae</taxon>
        <taxon>Variovorax</taxon>
    </lineage>
</organism>
<evidence type="ECO:0000256" key="2">
    <source>
        <dbReference type="ARBA" id="ARBA00023125"/>
    </source>
</evidence>
<dbReference type="Pfam" id="PF12833">
    <property type="entry name" value="HTH_18"/>
    <property type="match status" value="1"/>
</dbReference>
<dbReference type="PROSITE" id="PS01124">
    <property type="entry name" value="HTH_ARAC_FAMILY_2"/>
    <property type="match status" value="1"/>
</dbReference>
<dbReference type="InterPro" id="IPR020449">
    <property type="entry name" value="Tscrpt_reg_AraC-type_HTH"/>
</dbReference>
<dbReference type="AlphaFoldDB" id="A0A0D0MFA7"/>
<keyword evidence="2" id="KW-0238">DNA-binding</keyword>
<dbReference type="InterPro" id="IPR050204">
    <property type="entry name" value="AraC_XylS_family_regulators"/>
</dbReference>
<protein>
    <submittedName>
        <fullName evidence="5">AraC family transcriptional regulator</fullName>
    </submittedName>
</protein>
<dbReference type="PRINTS" id="PR00032">
    <property type="entry name" value="HTHARAC"/>
</dbReference>
<evidence type="ECO:0000259" key="4">
    <source>
        <dbReference type="PROSITE" id="PS01124"/>
    </source>
</evidence>
<dbReference type="SUPFAM" id="SSF46689">
    <property type="entry name" value="Homeodomain-like"/>
    <property type="match status" value="1"/>
</dbReference>